<dbReference type="AlphaFoldDB" id="N1MN37"/>
<evidence type="ECO:0000259" key="3">
    <source>
        <dbReference type="PROSITE" id="PS50977"/>
    </source>
</evidence>
<reference evidence="5" key="2">
    <citation type="submission" date="2013-04" db="EMBL/GenBank/DDBJ databases">
        <title>Bisphenol A degrading Sphingobium sp. strain BiD32.</title>
        <authorList>
            <person name="Nielsen J.L."/>
            <person name="Zhou N.A."/>
            <person name="Kjeldal H."/>
        </authorList>
    </citation>
    <scope>NUCLEOTIDE SEQUENCE [LARGE SCALE GENOMIC DNA]</scope>
    <source>
        <strain evidence="5">BiD32</strain>
    </source>
</reference>
<dbReference type="PANTHER" id="PTHR30055">
    <property type="entry name" value="HTH-TYPE TRANSCRIPTIONAL REGULATOR RUTR"/>
    <property type="match status" value="1"/>
</dbReference>
<feature type="domain" description="HTH tetR-type" evidence="3">
    <location>
        <begin position="1"/>
        <end position="53"/>
    </location>
</feature>
<gene>
    <name evidence="4" type="ORF">EBBID32_12370</name>
</gene>
<protein>
    <submittedName>
        <fullName evidence="4">Transcriptional regulator, TetR family</fullName>
    </submittedName>
</protein>
<dbReference type="Pfam" id="PF14246">
    <property type="entry name" value="TetR_C_7"/>
    <property type="match status" value="1"/>
</dbReference>
<dbReference type="SUPFAM" id="SSF48498">
    <property type="entry name" value="Tetracyclin repressor-like, C-terminal domain"/>
    <property type="match status" value="1"/>
</dbReference>
<reference evidence="4 5" key="1">
    <citation type="submission" date="2013-03" db="EMBL/GenBank/DDBJ databases">
        <authorList>
            <person name="Le V."/>
        </authorList>
    </citation>
    <scope>NUCLEOTIDE SEQUENCE [LARGE SCALE GENOMIC DNA]</scope>
    <source>
        <strain evidence="4 5">BiD32</strain>
    </source>
</reference>
<evidence type="ECO:0000256" key="1">
    <source>
        <dbReference type="ARBA" id="ARBA00023125"/>
    </source>
</evidence>
<sequence>MVAQRYFLEHGFAGTTMSGIAAALGGSKGTLWSHFPSKEALFSAVLDRATRSFQAELTQILNPCGEVTATLLRACNSLIEKLTSPDAIALHRLIVAEGGRFPEMRQIFFDLAPLRVRHMFSTFLQGAMARGQLRAADPFDAARALIALVMSGSHQQMMMGQLAQTSSAQTAADADFAVTTFLRAYAPDSAPSPAGQSA</sequence>
<dbReference type="InterPro" id="IPR009057">
    <property type="entry name" value="Homeodomain-like_sf"/>
</dbReference>
<name>N1MN37_9SPHN</name>
<feature type="DNA-binding region" description="H-T-H motif" evidence="2">
    <location>
        <begin position="16"/>
        <end position="35"/>
    </location>
</feature>
<organism evidence="4 5">
    <name type="scientific">Sphingobium indicum BiD32</name>
    <dbReference type="NCBI Taxonomy" id="1301087"/>
    <lineage>
        <taxon>Bacteria</taxon>
        <taxon>Pseudomonadati</taxon>
        <taxon>Pseudomonadota</taxon>
        <taxon>Alphaproteobacteria</taxon>
        <taxon>Sphingomonadales</taxon>
        <taxon>Sphingomonadaceae</taxon>
        <taxon>Sphingobium</taxon>
    </lineage>
</organism>
<keyword evidence="5" id="KW-1185">Reference proteome</keyword>
<dbReference type="InterPro" id="IPR039536">
    <property type="entry name" value="TetR_C_Proteobacteria"/>
</dbReference>
<dbReference type="Gene3D" id="1.10.357.10">
    <property type="entry name" value="Tetracycline Repressor, domain 2"/>
    <property type="match status" value="1"/>
</dbReference>
<dbReference type="PROSITE" id="PS50977">
    <property type="entry name" value="HTH_TETR_2"/>
    <property type="match status" value="1"/>
</dbReference>
<dbReference type="PANTHER" id="PTHR30055:SF146">
    <property type="entry name" value="HTH-TYPE TRANSCRIPTIONAL DUAL REGULATOR CECR"/>
    <property type="match status" value="1"/>
</dbReference>
<evidence type="ECO:0000256" key="2">
    <source>
        <dbReference type="PROSITE-ProRule" id="PRU00335"/>
    </source>
</evidence>
<dbReference type="InterPro" id="IPR050109">
    <property type="entry name" value="HTH-type_TetR-like_transc_reg"/>
</dbReference>
<evidence type="ECO:0000313" key="5">
    <source>
        <dbReference type="Proteomes" id="UP000013201"/>
    </source>
</evidence>
<comment type="caution">
    <text evidence="4">The sequence shown here is derived from an EMBL/GenBank/DDBJ whole genome shotgun (WGS) entry which is preliminary data.</text>
</comment>
<dbReference type="InterPro" id="IPR001647">
    <property type="entry name" value="HTH_TetR"/>
</dbReference>
<keyword evidence="1 2" id="KW-0238">DNA-binding</keyword>
<proteinExistence type="predicted"/>
<accession>N1MN37</accession>
<dbReference type="GO" id="GO:0000976">
    <property type="term" value="F:transcription cis-regulatory region binding"/>
    <property type="evidence" value="ECO:0007669"/>
    <property type="project" value="TreeGrafter"/>
</dbReference>
<dbReference type="Proteomes" id="UP000013201">
    <property type="component" value="Unassembled WGS sequence"/>
</dbReference>
<dbReference type="Pfam" id="PF00440">
    <property type="entry name" value="TetR_N"/>
    <property type="match status" value="1"/>
</dbReference>
<dbReference type="Gene3D" id="1.10.10.60">
    <property type="entry name" value="Homeodomain-like"/>
    <property type="match status" value="1"/>
</dbReference>
<dbReference type="SUPFAM" id="SSF46689">
    <property type="entry name" value="Homeodomain-like"/>
    <property type="match status" value="1"/>
</dbReference>
<evidence type="ECO:0000313" key="4">
    <source>
        <dbReference type="EMBL" id="CCW16898.1"/>
    </source>
</evidence>
<dbReference type="GO" id="GO:0003700">
    <property type="term" value="F:DNA-binding transcription factor activity"/>
    <property type="evidence" value="ECO:0007669"/>
    <property type="project" value="TreeGrafter"/>
</dbReference>
<dbReference type="InterPro" id="IPR036271">
    <property type="entry name" value="Tet_transcr_reg_TetR-rel_C_sf"/>
</dbReference>
<dbReference type="EMBL" id="CAVK010000059">
    <property type="protein sequence ID" value="CCW16898.1"/>
    <property type="molecule type" value="Genomic_DNA"/>
</dbReference>